<comment type="caution">
    <text evidence="10">The sequence shown here is derived from an EMBL/GenBank/DDBJ whole genome shotgun (WGS) entry which is preliminary data.</text>
</comment>
<dbReference type="GO" id="GO:0015562">
    <property type="term" value="F:efflux transmembrane transporter activity"/>
    <property type="evidence" value="ECO:0007669"/>
    <property type="project" value="InterPro"/>
</dbReference>
<dbReference type="GO" id="GO:0005886">
    <property type="term" value="C:plasma membrane"/>
    <property type="evidence" value="ECO:0007669"/>
    <property type="project" value="UniProtKB-SubCell"/>
</dbReference>
<feature type="coiled-coil region" evidence="8">
    <location>
        <begin position="1340"/>
        <end position="1374"/>
    </location>
</feature>
<dbReference type="GO" id="GO:0042910">
    <property type="term" value="F:xenobiotic transmembrane transporter activity"/>
    <property type="evidence" value="ECO:0007669"/>
    <property type="project" value="TreeGrafter"/>
</dbReference>
<dbReference type="Gene3D" id="1.20.1600.10">
    <property type="entry name" value="Outer membrane efflux proteins (OEP)"/>
    <property type="match status" value="1"/>
</dbReference>
<keyword evidence="6 9" id="KW-1133">Transmembrane helix</keyword>
<feature type="transmembrane region" description="Helical" evidence="9">
    <location>
        <begin position="1004"/>
        <end position="1030"/>
    </location>
</feature>
<dbReference type="SUPFAM" id="SSF56954">
    <property type="entry name" value="Outer membrane efflux proteins (OEP)"/>
    <property type="match status" value="1"/>
</dbReference>
<sequence length="1435" mass="160821">MFKKIIEFSINNKLLIIVGTLALLIGGVYSVKDIAIDATPDITNNQVQVVTTSPTLAPQEVEKLITFPLESQLRNIPGTTEVRSISRFGLSIITVVFKENIPTLQARQLVKEQVDIAKSEIPDGLGDPELMPITTGLGEIYQYVLKVKPGYENQYNTEKLRTIQDWIIKRQLNGVEGIIEISSFGGNIREYEISIDPVALQSYNLTLEEVHTALENNNQNSGSGYIQQKHNLFYIRTEGMIKNFQDIENIVISLNNKVPIKISDVAQVKIGSAQRFGAMTMDGQGEVVGGITLMLKGADSYKTVQNVKQRVTEIEKNLPEGLDIYEYLDRANLIDKTISTVTKNLIEGGLIVIFVLILLLGNLRAGLIVASVIPLSLLFALAMMDLFGVSANLLSLGAMDFGIVVDGAIIIIESVIHVLYTSYLGKKLTQKEMDGVVTKAAGDIYKSASFGIMIIILVFVPIMTLTGIEGKMFRPMALAVSFAILGAFILSLTYVPVMTTMFINKNIKQKITFADKIMNFLKKLYLPVLQKVLKIPYTIVSLVVAIWLMFVFVFMKMGSEFVPTLQEGDIAMQMSIQPGSSLDESIATTTKAEKILKENFPEVLHVVSKIGTAEVPTDPMGIEDADIMIILKEKKDWISATTQEELVNKMKEKLSVILGASFEFSQPIQLRFNELMTGAKADVVIKIFGEDTEELKKIADKAAESIHDIKGAADVKVEQTEGLKQMNISYNREKIAQYGLNINSLNQIIRSTIAGQSAGVVLEGEKRFDIVLRLNENYRKDLNLNQIYVKSATGILIPLSEVASMNYESGPMMISREQAQRKINIGVNVRGVDVATLVKNIQTKLDKDIKLPPGYRIQYGGAFENLQQASARLSIVIPIALITIIFLLYVAFKSLKDALIIFTAVPLASIGGIIALWARGLPFSISAGVGFIALFGVAVLNGIVLVGELNDLKKSGKFNSLKDLIIQGSLTRLRPVFMTAMVATLGFYPMAISSSNGSEVQHPLATVVIGGLVTSTLLTLLIVPAIYYIVENKSFKKLLNKTNTTLGVFILGGIISIQGQTRVALPELLQRVSTENMELQGDRMQIEKEQLEKKYAYTVQNTSITAGYGEYNDRKGDYQVELEQNLGNLFSYRSMQNLSDSKINWLNSLFLLKKHTLELQVEQTYNQWLYSIEKRNLLLKMDSLYQSGLKRAEFRYQQGETDYMEKQFFKVELDQIIRRITSNEQEYLNVENQLYNLCKIDLNNKIIPIESFSRLENDYISSTPLPLFTQEFDQAMQFNNQTVMLGKSQRLPELSVGTIMHSIDQRSAYFSGVVGINIPLFNNSYKKLKEQSYIENQFIENNKEQKVRSLELRIKQLKEQEDLFNKEIASLGENHLNELIKMRKVALTKYKYGEIDYLQYCSLLKASVEAHLTYLDLIHDYNQVLIEIKYLTQQN</sequence>
<keyword evidence="3" id="KW-0813">Transport</keyword>
<dbReference type="SUPFAM" id="SSF82866">
    <property type="entry name" value="Multidrug efflux transporter AcrB transmembrane domain"/>
    <property type="match status" value="2"/>
</dbReference>
<keyword evidence="5 9" id="KW-0812">Transmembrane</keyword>
<feature type="transmembrane region" description="Helical" evidence="9">
    <location>
        <begin position="873"/>
        <end position="892"/>
    </location>
</feature>
<dbReference type="InterPro" id="IPR001036">
    <property type="entry name" value="Acrflvin-R"/>
</dbReference>
<dbReference type="Pfam" id="PF00873">
    <property type="entry name" value="ACR_tran"/>
    <property type="match status" value="1"/>
</dbReference>
<dbReference type="NCBIfam" id="TIGR00914">
    <property type="entry name" value="2A0601"/>
    <property type="match status" value="1"/>
</dbReference>
<evidence type="ECO:0000313" key="10">
    <source>
        <dbReference type="EMBL" id="TWP29043.1"/>
    </source>
</evidence>
<feature type="transmembrane region" description="Helical" evidence="9">
    <location>
        <begin position="401"/>
        <end position="423"/>
    </location>
</feature>
<keyword evidence="7 9" id="KW-0472">Membrane</keyword>
<evidence type="ECO:0000313" key="11">
    <source>
        <dbReference type="Proteomes" id="UP000319499"/>
    </source>
</evidence>
<evidence type="ECO:0000256" key="5">
    <source>
        <dbReference type="ARBA" id="ARBA00022692"/>
    </source>
</evidence>
<evidence type="ECO:0000256" key="8">
    <source>
        <dbReference type="SAM" id="Coils"/>
    </source>
</evidence>
<feature type="transmembrane region" description="Helical" evidence="9">
    <location>
        <begin position="973"/>
        <end position="992"/>
    </location>
</feature>
<dbReference type="Gene3D" id="3.30.2090.10">
    <property type="entry name" value="Multidrug efflux transporter AcrB TolC docking domain, DN and DC subdomains"/>
    <property type="match status" value="2"/>
</dbReference>
<evidence type="ECO:0000256" key="7">
    <source>
        <dbReference type="ARBA" id="ARBA00023136"/>
    </source>
</evidence>
<dbReference type="SUPFAM" id="SSF82714">
    <property type="entry name" value="Multidrug efflux transporter AcrB TolC docking domain, DN and DC subdomains"/>
    <property type="match status" value="2"/>
</dbReference>
<evidence type="ECO:0000256" key="6">
    <source>
        <dbReference type="ARBA" id="ARBA00022989"/>
    </source>
</evidence>
<gene>
    <name evidence="10" type="ORF">ETU09_04170</name>
</gene>
<dbReference type="Proteomes" id="UP000319499">
    <property type="component" value="Unassembled WGS sequence"/>
</dbReference>
<feature type="transmembrane region" description="Helical" evidence="9">
    <location>
        <begin position="476"/>
        <end position="503"/>
    </location>
</feature>
<comment type="similarity">
    <text evidence="2">Belongs to the resistance-nodulation-cell division (RND) (TC 2.A.6) family.</text>
</comment>
<organism evidence="10 11">
    <name type="scientific">Apibacter muscae</name>
    <dbReference type="NCBI Taxonomy" id="2509004"/>
    <lineage>
        <taxon>Bacteria</taxon>
        <taxon>Pseudomonadati</taxon>
        <taxon>Bacteroidota</taxon>
        <taxon>Flavobacteriia</taxon>
        <taxon>Flavobacteriales</taxon>
        <taxon>Weeksellaceae</taxon>
        <taxon>Apibacter</taxon>
    </lineage>
</organism>
<evidence type="ECO:0000256" key="4">
    <source>
        <dbReference type="ARBA" id="ARBA00022475"/>
    </source>
</evidence>
<evidence type="ECO:0000256" key="9">
    <source>
        <dbReference type="SAM" id="Phobius"/>
    </source>
</evidence>
<feature type="transmembrane region" description="Helical" evidence="9">
    <location>
        <begin position="899"/>
        <end position="918"/>
    </location>
</feature>
<dbReference type="SUPFAM" id="SSF82693">
    <property type="entry name" value="Multidrug efflux transporter AcrB pore domain, PN1, PN2, PC1 and PC2 subdomains"/>
    <property type="match status" value="2"/>
</dbReference>
<dbReference type="InterPro" id="IPR027463">
    <property type="entry name" value="AcrB_DN_DC_subdom"/>
</dbReference>
<feature type="transmembrane region" description="Helical" evidence="9">
    <location>
        <begin position="345"/>
        <end position="363"/>
    </location>
</feature>
<dbReference type="RefSeq" id="WP_146292080.1">
    <property type="nucleotide sequence ID" value="NZ_SELH01000016.1"/>
</dbReference>
<reference evidence="10 11" key="1">
    <citation type="submission" date="2019-02" db="EMBL/GenBank/DDBJ databases">
        <title>Apibacter muscae sp. nov.: a novel member of the house fly microbiota.</title>
        <authorList>
            <person name="Park R."/>
        </authorList>
    </citation>
    <scope>NUCLEOTIDE SEQUENCE [LARGE SCALE GENOMIC DNA]</scope>
    <source>
        <strain evidence="10 11">AL1</strain>
    </source>
</reference>
<protein>
    <submittedName>
        <fullName evidence="10">CusA/CzcA family heavy metal efflux RND transporter</fullName>
    </submittedName>
</protein>
<evidence type="ECO:0000256" key="1">
    <source>
        <dbReference type="ARBA" id="ARBA00004651"/>
    </source>
</evidence>
<evidence type="ECO:0000256" key="3">
    <source>
        <dbReference type="ARBA" id="ARBA00022448"/>
    </source>
</evidence>
<dbReference type="PANTHER" id="PTHR32063">
    <property type="match status" value="1"/>
</dbReference>
<feature type="transmembrane region" description="Helical" evidence="9">
    <location>
        <begin position="444"/>
        <end position="464"/>
    </location>
</feature>
<dbReference type="Gene3D" id="3.30.70.1440">
    <property type="entry name" value="Multidrug efflux transporter AcrB pore domain"/>
    <property type="match status" value="1"/>
</dbReference>
<name>A0A563DGQ9_9FLAO</name>
<dbReference type="Gene3D" id="3.30.70.1430">
    <property type="entry name" value="Multidrug efflux transporter AcrB pore domain"/>
    <property type="match status" value="2"/>
</dbReference>
<keyword evidence="11" id="KW-1185">Reference proteome</keyword>
<dbReference type="Gene3D" id="1.20.1640.10">
    <property type="entry name" value="Multidrug efflux transporter AcrB transmembrane domain"/>
    <property type="match status" value="2"/>
</dbReference>
<proteinExistence type="inferred from homology"/>
<keyword evidence="8" id="KW-0175">Coiled coil</keyword>
<dbReference type="EMBL" id="SELH01000016">
    <property type="protein sequence ID" value="TWP29043.1"/>
    <property type="molecule type" value="Genomic_DNA"/>
</dbReference>
<dbReference type="InterPro" id="IPR004763">
    <property type="entry name" value="CusA-like"/>
</dbReference>
<feature type="transmembrane region" description="Helical" evidence="9">
    <location>
        <begin position="535"/>
        <end position="555"/>
    </location>
</feature>
<feature type="transmembrane region" description="Helical" evidence="9">
    <location>
        <begin position="930"/>
        <end position="952"/>
    </location>
</feature>
<accession>A0A563DGQ9</accession>
<dbReference type="OrthoDB" id="9758757at2"/>
<dbReference type="GO" id="GO:0008324">
    <property type="term" value="F:monoatomic cation transmembrane transporter activity"/>
    <property type="evidence" value="ECO:0007669"/>
    <property type="project" value="InterPro"/>
</dbReference>
<keyword evidence="4" id="KW-1003">Cell membrane</keyword>
<feature type="transmembrane region" description="Helical" evidence="9">
    <location>
        <begin position="1042"/>
        <end position="1059"/>
    </location>
</feature>
<dbReference type="Gene3D" id="3.30.70.1320">
    <property type="entry name" value="Multidrug efflux transporter AcrB pore domain like"/>
    <property type="match status" value="1"/>
</dbReference>
<comment type="subcellular location">
    <subcellularLocation>
        <location evidence="1">Cell membrane</location>
        <topology evidence="1">Multi-pass membrane protein</topology>
    </subcellularLocation>
</comment>
<dbReference type="PRINTS" id="PR00702">
    <property type="entry name" value="ACRIFLAVINRP"/>
</dbReference>
<evidence type="ECO:0000256" key="2">
    <source>
        <dbReference type="ARBA" id="ARBA00010942"/>
    </source>
</evidence>
<feature type="transmembrane region" description="Helical" evidence="9">
    <location>
        <begin position="375"/>
        <end position="395"/>
    </location>
</feature>
<dbReference type="PANTHER" id="PTHR32063:SF24">
    <property type="entry name" value="CATION EFFLUX SYSTEM (ACRB_ACRD_ACRF FAMILY)"/>
    <property type="match status" value="1"/>
</dbReference>